<reference evidence="5 6" key="1">
    <citation type="journal article" date="2019" name="Emerg. Microbes Infect.">
        <title>Comprehensive subspecies identification of 175 nontuberculous mycobacteria species based on 7547 genomic profiles.</title>
        <authorList>
            <person name="Matsumoto Y."/>
            <person name="Kinjo T."/>
            <person name="Motooka D."/>
            <person name="Nabeya D."/>
            <person name="Jung N."/>
            <person name="Uechi K."/>
            <person name="Horii T."/>
            <person name="Iida T."/>
            <person name="Fujita J."/>
            <person name="Nakamura S."/>
        </authorList>
    </citation>
    <scope>NUCLEOTIDE SEQUENCE [LARGE SCALE GENOMIC DNA]</scope>
    <source>
        <strain evidence="5 6">JCM 12375</strain>
    </source>
</reference>
<keyword evidence="2" id="KW-0238">DNA-binding</keyword>
<dbReference type="PROSITE" id="PS51898">
    <property type="entry name" value="TYR_RECOMBINASE"/>
    <property type="match status" value="1"/>
</dbReference>
<evidence type="ECO:0000313" key="6">
    <source>
        <dbReference type="Proteomes" id="UP000465622"/>
    </source>
</evidence>
<dbReference type="PANTHER" id="PTHR30349:SF41">
    <property type="entry name" value="INTEGRASE_RECOMBINASE PROTEIN MJ0367-RELATED"/>
    <property type="match status" value="1"/>
</dbReference>
<evidence type="ECO:0000313" key="5">
    <source>
        <dbReference type="EMBL" id="BBX34744.1"/>
    </source>
</evidence>
<keyword evidence="3" id="KW-0233">DNA recombination</keyword>
<dbReference type="PANTHER" id="PTHR30349">
    <property type="entry name" value="PHAGE INTEGRASE-RELATED"/>
    <property type="match status" value="1"/>
</dbReference>
<evidence type="ECO:0000256" key="1">
    <source>
        <dbReference type="ARBA" id="ARBA00008857"/>
    </source>
</evidence>
<dbReference type="InterPro" id="IPR013762">
    <property type="entry name" value="Integrase-like_cat_sf"/>
</dbReference>
<dbReference type="SUPFAM" id="SSF56349">
    <property type="entry name" value="DNA breaking-rejoining enzymes"/>
    <property type="match status" value="1"/>
</dbReference>
<dbReference type="Pfam" id="PF00589">
    <property type="entry name" value="Phage_integrase"/>
    <property type="match status" value="1"/>
</dbReference>
<accession>A0ABM7HVX2</accession>
<dbReference type="Proteomes" id="UP000465622">
    <property type="component" value="Chromosome"/>
</dbReference>
<dbReference type="InterPro" id="IPR050090">
    <property type="entry name" value="Tyrosine_recombinase_XerCD"/>
</dbReference>
<organism evidence="5 6">
    <name type="scientific">Mycolicibacterium mageritense</name>
    <name type="common">Mycobacterium mageritense</name>
    <dbReference type="NCBI Taxonomy" id="53462"/>
    <lineage>
        <taxon>Bacteria</taxon>
        <taxon>Bacillati</taxon>
        <taxon>Actinomycetota</taxon>
        <taxon>Actinomycetes</taxon>
        <taxon>Mycobacteriales</taxon>
        <taxon>Mycobacteriaceae</taxon>
        <taxon>Mycolicibacterium</taxon>
    </lineage>
</organism>
<dbReference type="InterPro" id="IPR011010">
    <property type="entry name" value="DNA_brk_join_enz"/>
</dbReference>
<name>A0ABM7HVX2_MYCME</name>
<evidence type="ECO:0000256" key="2">
    <source>
        <dbReference type="ARBA" id="ARBA00023125"/>
    </source>
</evidence>
<sequence length="350" mass="39162">MLNVVRDLRSPRSLTDPDGVAAYQEHLMAEYVLTRMAHGVADSTIRKEIAAVEEFLTVAEVPAWEIEPVHADRFLGQHQRKNAPATRMGKAVAVDLFFAFLELRYAGEIHELTGRVVASPIDSCNRPRHRGEFKVRVPPSSRDLAAFFVAWRDSLASQRRWLTATRSYVIARLAAEVGLRLQEVCMLAIEDLHFSHGPLGKIHVRMGKGSRGSGPRERLVPMLGDTRPLLTWWVQEVRGEFRDDWTLPRAPLFPSERDGPISGSVFAKALGEAAERHLQGPVRTLTPHVLRHAAASRLYGEGVSLDAIQQLLGHRWLSTTVRYVHVTDGTIEAEYLAAAERSASRFKETS</sequence>
<dbReference type="InterPro" id="IPR002104">
    <property type="entry name" value="Integrase_catalytic"/>
</dbReference>
<proteinExistence type="inferred from homology"/>
<evidence type="ECO:0000259" key="4">
    <source>
        <dbReference type="PROSITE" id="PS51898"/>
    </source>
</evidence>
<dbReference type="RefSeq" id="WP_036429383.1">
    <property type="nucleotide sequence ID" value="NZ_AP022567.1"/>
</dbReference>
<gene>
    <name evidence="5" type="primary">xerC_1</name>
    <name evidence="5" type="ORF">MMAGJ_40260</name>
</gene>
<comment type="similarity">
    <text evidence="1">Belongs to the 'phage' integrase family.</text>
</comment>
<keyword evidence="6" id="KW-1185">Reference proteome</keyword>
<feature type="domain" description="Tyr recombinase" evidence="4">
    <location>
        <begin position="134"/>
        <end position="336"/>
    </location>
</feature>
<dbReference type="EMBL" id="AP022567">
    <property type="protein sequence ID" value="BBX34744.1"/>
    <property type="molecule type" value="Genomic_DNA"/>
</dbReference>
<evidence type="ECO:0000256" key="3">
    <source>
        <dbReference type="ARBA" id="ARBA00023172"/>
    </source>
</evidence>
<protein>
    <submittedName>
        <fullName evidence="5">Tyrosine recombinase XerC</fullName>
    </submittedName>
</protein>
<dbReference type="Gene3D" id="1.10.443.10">
    <property type="entry name" value="Intergrase catalytic core"/>
    <property type="match status" value="1"/>
</dbReference>